<feature type="active site" description="Proton donor" evidence="7">
    <location>
        <position position="8"/>
    </location>
</feature>
<proteinExistence type="inferred from homology"/>
<protein>
    <recommendedName>
        <fullName evidence="8">Guanylate kinase-like domain-containing protein</fullName>
    </recommendedName>
</protein>
<dbReference type="SUPFAM" id="SSF52540">
    <property type="entry name" value="P-loop containing nucleoside triphosphate hydrolases"/>
    <property type="match status" value="1"/>
</dbReference>
<sequence length="359" mass="41781">MKVILDYDDVLNECNEEAIRKLNKEYGYSYCLEDITNWGILENELDKRIPYFVQPKFVRNIPIREGARKLVCELLKRHCEIFIATSVPSQCAGVRIADIIRNFPEIDPGNILIGSRKDILVADILLDDCYFNIEHSNVRYPVLFRKPWNAQYTGVPAVSDYKEFLKLVDMLLDSKTKLNRFQNPNIFILVGPSASGKSTVQEELLKTEKFIRTKSCTTRAPRKKDDDYHFLSMADFKKMEENEDFLETTFYKGNYYGTSYKEYKRCSETGKKIIFVMDINGALRIKKMFGKKACTIFLKRKPIHCIRSILDRLHTGEITKEDAANRLNFLSAEYENEKFCEISIENNAIEDVVKQIMDI</sequence>
<evidence type="ECO:0000313" key="9">
    <source>
        <dbReference type="EMBL" id="RGI73932.1"/>
    </source>
</evidence>
<evidence type="ECO:0000256" key="5">
    <source>
        <dbReference type="ARBA" id="ARBA00022777"/>
    </source>
</evidence>
<comment type="function">
    <text evidence="1">Essential for recycling GMP and indirectly, cGMP.</text>
</comment>
<dbReference type="InterPro" id="IPR008145">
    <property type="entry name" value="GK/Ca_channel_bsu"/>
</dbReference>
<dbReference type="InterPro" id="IPR036412">
    <property type="entry name" value="HAD-like_sf"/>
</dbReference>
<evidence type="ECO:0000256" key="4">
    <source>
        <dbReference type="ARBA" id="ARBA00022679"/>
    </source>
</evidence>
<dbReference type="GO" id="GO:0008253">
    <property type="term" value="F:5'-nucleotidase activity"/>
    <property type="evidence" value="ECO:0007669"/>
    <property type="project" value="InterPro"/>
</dbReference>
<dbReference type="PANTHER" id="PTHR23117">
    <property type="entry name" value="GUANYLATE KINASE-RELATED"/>
    <property type="match status" value="1"/>
</dbReference>
<comment type="similarity">
    <text evidence="2">Belongs to the guanylate kinase family.</text>
</comment>
<dbReference type="EMBL" id="QSOE01000234">
    <property type="protein sequence ID" value="RGI73932.1"/>
    <property type="molecule type" value="Genomic_DNA"/>
</dbReference>
<dbReference type="SUPFAM" id="SSF56784">
    <property type="entry name" value="HAD-like"/>
    <property type="match status" value="1"/>
</dbReference>
<feature type="active site" description="Nucleophile" evidence="7">
    <location>
        <position position="6"/>
    </location>
</feature>
<keyword evidence="4" id="KW-0808">Transferase</keyword>
<organism evidence="9 10">
    <name type="scientific">Anaerobutyricum hallii</name>
    <dbReference type="NCBI Taxonomy" id="39488"/>
    <lineage>
        <taxon>Bacteria</taxon>
        <taxon>Bacillati</taxon>
        <taxon>Bacillota</taxon>
        <taxon>Clostridia</taxon>
        <taxon>Lachnospirales</taxon>
        <taxon>Lachnospiraceae</taxon>
        <taxon>Anaerobutyricum</taxon>
    </lineage>
</organism>
<comment type="catalytic activity">
    <reaction evidence="6">
        <text>GMP + ATP = GDP + ADP</text>
        <dbReference type="Rhea" id="RHEA:20780"/>
        <dbReference type="ChEBI" id="CHEBI:30616"/>
        <dbReference type="ChEBI" id="CHEBI:58115"/>
        <dbReference type="ChEBI" id="CHEBI:58189"/>
        <dbReference type="ChEBI" id="CHEBI:456216"/>
        <dbReference type="EC" id="2.7.4.8"/>
    </reaction>
</comment>
<dbReference type="InterPro" id="IPR008144">
    <property type="entry name" value="Guanylate_kin-like_dom"/>
</dbReference>
<evidence type="ECO:0000256" key="7">
    <source>
        <dbReference type="PIRSR" id="PIRSR610708-1"/>
    </source>
</evidence>
<dbReference type="SMART" id="SM00072">
    <property type="entry name" value="GuKc"/>
    <property type="match status" value="1"/>
</dbReference>
<dbReference type="InterPro" id="IPR023214">
    <property type="entry name" value="HAD_sf"/>
</dbReference>
<dbReference type="AlphaFoldDB" id="A0A374MR45"/>
<evidence type="ECO:0000313" key="10">
    <source>
        <dbReference type="Proteomes" id="UP000262524"/>
    </source>
</evidence>
<dbReference type="Proteomes" id="UP000262524">
    <property type="component" value="Unassembled WGS sequence"/>
</dbReference>
<dbReference type="Gene3D" id="3.40.50.300">
    <property type="entry name" value="P-loop containing nucleotide triphosphate hydrolases"/>
    <property type="match status" value="1"/>
</dbReference>
<comment type="caution">
    <text evidence="9">The sequence shown here is derived from an EMBL/GenBank/DDBJ whole genome shotgun (WGS) entry which is preliminary data.</text>
</comment>
<evidence type="ECO:0000256" key="1">
    <source>
        <dbReference type="ARBA" id="ARBA00003531"/>
    </source>
</evidence>
<evidence type="ECO:0000259" key="8">
    <source>
        <dbReference type="PROSITE" id="PS50052"/>
    </source>
</evidence>
<evidence type="ECO:0000256" key="3">
    <source>
        <dbReference type="ARBA" id="ARBA00009589"/>
    </source>
</evidence>
<dbReference type="CDD" id="cd00071">
    <property type="entry name" value="GMPK"/>
    <property type="match status" value="1"/>
</dbReference>
<dbReference type="PANTHER" id="PTHR23117:SF13">
    <property type="entry name" value="GUANYLATE KINASE"/>
    <property type="match status" value="1"/>
</dbReference>
<dbReference type="GO" id="GO:0004385">
    <property type="term" value="F:GMP kinase activity"/>
    <property type="evidence" value="ECO:0007669"/>
    <property type="project" value="UniProtKB-EC"/>
</dbReference>
<dbReference type="Pfam" id="PF06941">
    <property type="entry name" value="NT5C"/>
    <property type="match status" value="1"/>
</dbReference>
<dbReference type="InterPro" id="IPR010708">
    <property type="entry name" value="5'(3')-deoxyribonucleotidase"/>
</dbReference>
<dbReference type="InterPro" id="IPR027417">
    <property type="entry name" value="P-loop_NTPase"/>
</dbReference>
<dbReference type="GO" id="GO:0005829">
    <property type="term" value="C:cytosol"/>
    <property type="evidence" value="ECO:0007669"/>
    <property type="project" value="TreeGrafter"/>
</dbReference>
<dbReference type="RefSeq" id="WP_117983832.1">
    <property type="nucleotide sequence ID" value="NZ_QSOE01000234.1"/>
</dbReference>
<dbReference type="GO" id="GO:0009264">
    <property type="term" value="P:deoxyribonucleotide catabolic process"/>
    <property type="evidence" value="ECO:0007669"/>
    <property type="project" value="InterPro"/>
</dbReference>
<name>A0A374MR45_9FIRM</name>
<accession>A0A374MR45</accession>
<keyword evidence="5" id="KW-0418">Kinase</keyword>
<dbReference type="PROSITE" id="PS50052">
    <property type="entry name" value="GUANYLATE_KINASE_2"/>
    <property type="match status" value="1"/>
</dbReference>
<reference evidence="9 10" key="1">
    <citation type="submission" date="2018-08" db="EMBL/GenBank/DDBJ databases">
        <title>A genome reference for cultivated species of the human gut microbiota.</title>
        <authorList>
            <person name="Zou Y."/>
            <person name="Xue W."/>
            <person name="Luo G."/>
        </authorList>
    </citation>
    <scope>NUCLEOTIDE SEQUENCE [LARGE SCALE GENOMIC DNA]</scope>
    <source>
        <strain evidence="9 10">TM10-1AC</strain>
    </source>
</reference>
<gene>
    <name evidence="9" type="ORF">DXD91_16240</name>
</gene>
<dbReference type="Pfam" id="PF00625">
    <property type="entry name" value="Guanylate_kin"/>
    <property type="match status" value="1"/>
</dbReference>
<evidence type="ECO:0000256" key="2">
    <source>
        <dbReference type="ARBA" id="ARBA00005790"/>
    </source>
</evidence>
<feature type="domain" description="Guanylate kinase-like" evidence="8">
    <location>
        <begin position="184"/>
        <end position="359"/>
    </location>
</feature>
<comment type="similarity">
    <text evidence="3">Belongs to the 5'(3')-deoxyribonucleotidase family.</text>
</comment>
<dbReference type="Gene3D" id="3.40.50.1000">
    <property type="entry name" value="HAD superfamily/HAD-like"/>
    <property type="match status" value="1"/>
</dbReference>
<evidence type="ECO:0000256" key="6">
    <source>
        <dbReference type="ARBA" id="ARBA00048594"/>
    </source>
</evidence>